<feature type="transmembrane region" description="Helical" evidence="2">
    <location>
        <begin position="81"/>
        <end position="98"/>
    </location>
</feature>
<evidence type="ECO:0000256" key="2">
    <source>
        <dbReference type="SAM" id="Phobius"/>
    </source>
</evidence>
<gene>
    <name evidence="3" type="ORF">F2Q70_00038243</name>
</gene>
<feature type="compositionally biased region" description="Basic and acidic residues" evidence="1">
    <location>
        <begin position="11"/>
        <end position="21"/>
    </location>
</feature>
<keyword evidence="2" id="KW-1133">Transmembrane helix</keyword>
<protein>
    <submittedName>
        <fullName evidence="3">Uncharacterized protein</fullName>
    </submittedName>
</protein>
<keyword evidence="2" id="KW-0472">Membrane</keyword>
<dbReference type="AlphaFoldDB" id="A0A8S9KCC0"/>
<sequence>MRLRRGSPGDGVERRPPEKRGSHQKCSADTGSGGGGSSFSWCSGFHFVPRGGSRMNQLLVSVVLSRSLVFGPLPLNLSRLVFSLGLLKFVSLLLVMFAPTQND</sequence>
<evidence type="ECO:0000313" key="3">
    <source>
        <dbReference type="EMBL" id="KAF2590976.1"/>
    </source>
</evidence>
<dbReference type="EMBL" id="QGKY02000190">
    <property type="protein sequence ID" value="KAF2590976.1"/>
    <property type="molecule type" value="Genomic_DNA"/>
</dbReference>
<organism evidence="3">
    <name type="scientific">Brassica cretica</name>
    <name type="common">Mustard</name>
    <dbReference type="NCBI Taxonomy" id="69181"/>
    <lineage>
        <taxon>Eukaryota</taxon>
        <taxon>Viridiplantae</taxon>
        <taxon>Streptophyta</taxon>
        <taxon>Embryophyta</taxon>
        <taxon>Tracheophyta</taxon>
        <taxon>Spermatophyta</taxon>
        <taxon>Magnoliopsida</taxon>
        <taxon>eudicotyledons</taxon>
        <taxon>Gunneridae</taxon>
        <taxon>Pentapetalae</taxon>
        <taxon>rosids</taxon>
        <taxon>malvids</taxon>
        <taxon>Brassicales</taxon>
        <taxon>Brassicaceae</taxon>
        <taxon>Brassiceae</taxon>
        <taxon>Brassica</taxon>
    </lineage>
</organism>
<evidence type="ECO:0000256" key="1">
    <source>
        <dbReference type="SAM" id="MobiDB-lite"/>
    </source>
</evidence>
<feature type="region of interest" description="Disordered" evidence="1">
    <location>
        <begin position="1"/>
        <end position="38"/>
    </location>
</feature>
<comment type="caution">
    <text evidence="3">The sequence shown here is derived from an EMBL/GenBank/DDBJ whole genome shotgun (WGS) entry which is preliminary data.</text>
</comment>
<reference evidence="3" key="1">
    <citation type="submission" date="2019-12" db="EMBL/GenBank/DDBJ databases">
        <title>Genome sequencing and annotation of Brassica cretica.</title>
        <authorList>
            <person name="Studholme D.J."/>
            <person name="Sarris P.F."/>
        </authorList>
    </citation>
    <scope>NUCLEOTIDE SEQUENCE</scope>
    <source>
        <strain evidence="3">PFS-102/07</strain>
        <tissue evidence="3">Leaf</tissue>
    </source>
</reference>
<keyword evidence="2" id="KW-0812">Transmembrane</keyword>
<accession>A0A8S9KCC0</accession>
<name>A0A8S9KCC0_BRACR</name>
<proteinExistence type="predicted"/>